<dbReference type="Proteomes" id="UP000263517">
    <property type="component" value="Unassembled WGS sequence"/>
</dbReference>
<comment type="caution">
    <text evidence="4">The sequence shown here is derived from an EMBL/GenBank/DDBJ whole genome shotgun (WGS) entry which is preliminary data.</text>
</comment>
<dbReference type="SUPFAM" id="SSF55073">
    <property type="entry name" value="Nucleotide cyclase"/>
    <property type="match status" value="1"/>
</dbReference>
<organism evidence="4 6">
    <name type="scientific">Alteromonas australica</name>
    <dbReference type="NCBI Taxonomy" id="589873"/>
    <lineage>
        <taxon>Bacteria</taxon>
        <taxon>Pseudomonadati</taxon>
        <taxon>Pseudomonadota</taxon>
        <taxon>Gammaproteobacteria</taxon>
        <taxon>Alteromonadales</taxon>
        <taxon>Alteromonadaceae</taxon>
        <taxon>Alteromonas/Salinimonas group</taxon>
        <taxon>Alteromonas</taxon>
    </lineage>
</organism>
<dbReference type="Pfam" id="PF13426">
    <property type="entry name" value="PAS_9"/>
    <property type="match status" value="1"/>
</dbReference>
<sequence length="426" mass="47883">MFETTFHHCAVGLAHVSPSGEFIRVNKTLSDFLGYDIEAFSTLSIQEITAPSHLATDLNLLNKTLCGEIDTYSLEKKYLHKEGHEVWGKLTVSLVRDKQGKPDYFISVVEDIDNMKKVESELFQAEALFSEIVSAFSSRTYIWVASADLTKLHYANEGFQNIFGRDVSVVANDPLKFLSYVHPEDRTRVAQVFANKPLAPWDVQYRIYDPDGKVKYIHDRGIPLYDEEDKLSMIAGTADDITQQKEQEAALVDAVAKLEALSKTDSLTGLANRREMFQHLDQSIVQMKRSELVSTLVFIDLNNFKVINDTYGHKAGDLALTSFAQYLQGHLRETDKLARLGGDEFVLLLYGTNGNDTTQFFNRLLAAPINVECEVGNTIPLSFSVGISEWTPDINDPQQWIDAADASMYEQKRQHHSNAGVDKEVG</sequence>
<evidence type="ECO:0000313" key="7">
    <source>
        <dbReference type="Proteomes" id="UP000264779"/>
    </source>
</evidence>
<dbReference type="SMART" id="SM00086">
    <property type="entry name" value="PAC"/>
    <property type="match status" value="2"/>
</dbReference>
<evidence type="ECO:0000313" key="6">
    <source>
        <dbReference type="Proteomes" id="UP000263517"/>
    </source>
</evidence>
<dbReference type="PANTHER" id="PTHR44757">
    <property type="entry name" value="DIGUANYLATE CYCLASE DGCP"/>
    <property type="match status" value="1"/>
</dbReference>
<dbReference type="RefSeq" id="WP_272965989.1">
    <property type="nucleotide sequence ID" value="NZ_CALBIY010000022.1"/>
</dbReference>
<dbReference type="PROSITE" id="PS50887">
    <property type="entry name" value="GGDEF"/>
    <property type="match status" value="1"/>
</dbReference>
<dbReference type="SUPFAM" id="SSF55785">
    <property type="entry name" value="PYP-like sensor domain (PAS domain)"/>
    <property type="match status" value="2"/>
</dbReference>
<proteinExistence type="predicted"/>
<dbReference type="SMART" id="SM00267">
    <property type="entry name" value="GGDEF"/>
    <property type="match status" value="1"/>
</dbReference>
<dbReference type="InterPro" id="IPR000700">
    <property type="entry name" value="PAS-assoc_C"/>
</dbReference>
<evidence type="ECO:0000259" key="2">
    <source>
        <dbReference type="PROSITE" id="PS50113"/>
    </source>
</evidence>
<evidence type="ECO:0000313" key="5">
    <source>
        <dbReference type="EMBL" id="HBU50275.1"/>
    </source>
</evidence>
<evidence type="ECO:0000259" key="1">
    <source>
        <dbReference type="PROSITE" id="PS50112"/>
    </source>
</evidence>
<dbReference type="Proteomes" id="UP000264779">
    <property type="component" value="Unassembled WGS sequence"/>
</dbReference>
<feature type="domain" description="GGDEF" evidence="3">
    <location>
        <begin position="292"/>
        <end position="424"/>
    </location>
</feature>
<gene>
    <name evidence="4" type="ORF">DCW74_09585</name>
    <name evidence="5" type="ORF">DEB45_03345</name>
</gene>
<name>A0A350P3V2_9ALTE</name>
<dbReference type="EMBL" id="DNAN01000337">
    <property type="protein sequence ID" value="HAW75969.1"/>
    <property type="molecule type" value="Genomic_DNA"/>
</dbReference>
<dbReference type="Gene3D" id="3.30.70.270">
    <property type="match status" value="1"/>
</dbReference>
<accession>A0A350P3V2</accession>
<evidence type="ECO:0000313" key="4">
    <source>
        <dbReference type="EMBL" id="HAW75969.1"/>
    </source>
</evidence>
<dbReference type="PROSITE" id="PS50113">
    <property type="entry name" value="PAC"/>
    <property type="match status" value="2"/>
</dbReference>
<dbReference type="InterPro" id="IPR043128">
    <property type="entry name" value="Rev_trsase/Diguanyl_cyclase"/>
</dbReference>
<feature type="domain" description="PAS" evidence="1">
    <location>
        <begin position="125"/>
        <end position="193"/>
    </location>
</feature>
<dbReference type="CDD" id="cd01949">
    <property type="entry name" value="GGDEF"/>
    <property type="match status" value="1"/>
</dbReference>
<dbReference type="STRING" id="589873.EP12_08025"/>
<dbReference type="Gene3D" id="3.30.450.20">
    <property type="entry name" value="PAS domain"/>
    <property type="match status" value="2"/>
</dbReference>
<dbReference type="InterPro" id="IPR013655">
    <property type="entry name" value="PAS_fold_3"/>
</dbReference>
<dbReference type="InterPro" id="IPR052155">
    <property type="entry name" value="Biofilm_reg_signaling"/>
</dbReference>
<dbReference type="InterPro" id="IPR000160">
    <property type="entry name" value="GGDEF_dom"/>
</dbReference>
<dbReference type="Pfam" id="PF08447">
    <property type="entry name" value="PAS_3"/>
    <property type="match status" value="1"/>
</dbReference>
<dbReference type="CDD" id="cd00130">
    <property type="entry name" value="PAS"/>
    <property type="match status" value="2"/>
</dbReference>
<dbReference type="InterPro" id="IPR029787">
    <property type="entry name" value="Nucleotide_cyclase"/>
</dbReference>
<dbReference type="InterPro" id="IPR035965">
    <property type="entry name" value="PAS-like_dom_sf"/>
</dbReference>
<dbReference type="PROSITE" id="PS50112">
    <property type="entry name" value="PAS"/>
    <property type="match status" value="1"/>
</dbReference>
<dbReference type="InterPro" id="IPR001610">
    <property type="entry name" value="PAC"/>
</dbReference>
<protein>
    <submittedName>
        <fullName evidence="4">Diguanylate cyclase</fullName>
    </submittedName>
</protein>
<evidence type="ECO:0000259" key="3">
    <source>
        <dbReference type="PROSITE" id="PS50887"/>
    </source>
</evidence>
<dbReference type="NCBIfam" id="TIGR00229">
    <property type="entry name" value="sensory_box"/>
    <property type="match status" value="2"/>
</dbReference>
<feature type="domain" description="PAC" evidence="2">
    <location>
        <begin position="72"/>
        <end position="124"/>
    </location>
</feature>
<feature type="domain" description="PAC" evidence="2">
    <location>
        <begin position="201"/>
        <end position="253"/>
    </location>
</feature>
<dbReference type="InterPro" id="IPR000014">
    <property type="entry name" value="PAS"/>
</dbReference>
<dbReference type="PANTHER" id="PTHR44757:SF2">
    <property type="entry name" value="BIOFILM ARCHITECTURE MAINTENANCE PROTEIN MBAA"/>
    <property type="match status" value="1"/>
</dbReference>
<dbReference type="AlphaFoldDB" id="A0A350P3V2"/>
<dbReference type="EMBL" id="DONK01000049">
    <property type="protein sequence ID" value="HBU50275.1"/>
    <property type="molecule type" value="Genomic_DNA"/>
</dbReference>
<dbReference type="Pfam" id="PF00990">
    <property type="entry name" value="GGDEF"/>
    <property type="match status" value="1"/>
</dbReference>
<reference evidence="6 7" key="1">
    <citation type="journal article" date="2018" name="Nat. Biotechnol.">
        <title>A standardized bacterial taxonomy based on genome phylogeny substantially revises the tree of life.</title>
        <authorList>
            <person name="Parks D.H."/>
            <person name="Chuvochina M."/>
            <person name="Waite D.W."/>
            <person name="Rinke C."/>
            <person name="Skarshewski A."/>
            <person name="Chaumeil P.A."/>
            <person name="Hugenholtz P."/>
        </authorList>
    </citation>
    <scope>NUCLEOTIDE SEQUENCE [LARGE SCALE GENOMIC DNA]</scope>
    <source>
        <strain evidence="5">UBA11621</strain>
        <strain evidence="4">UBA11978</strain>
    </source>
</reference>
<dbReference type="NCBIfam" id="TIGR00254">
    <property type="entry name" value="GGDEF"/>
    <property type="match status" value="1"/>
</dbReference>